<accession>A0A419T456</accession>
<dbReference type="EMBL" id="MCIA01000013">
    <property type="protein sequence ID" value="RKD32242.1"/>
    <property type="molecule type" value="Genomic_DNA"/>
</dbReference>
<organism evidence="1 2">
    <name type="scientific">Lacrimispora algidixylanolytica</name>
    <dbReference type="NCBI Taxonomy" id="94868"/>
    <lineage>
        <taxon>Bacteria</taxon>
        <taxon>Bacillati</taxon>
        <taxon>Bacillota</taxon>
        <taxon>Clostridia</taxon>
        <taxon>Lachnospirales</taxon>
        <taxon>Lachnospiraceae</taxon>
        <taxon>Lacrimispora</taxon>
    </lineage>
</organism>
<sequence>MEKVITISREFGSGGRDLGILLAKELKIPFYDKELIALTAEECGLSEESLLHYDERIPVIKESLDQQIYTPFSISYEIPVSDQVFLAQTRIIKKLADQGACIIVGRCADRVLDSSVNLFIYAGIEERIQRLNSLNTGVDPITMENRIREMDRKRKDYYQYYTGCEWGKAQNYHLSLDSGIVGVRGCFHAVMAYLESI</sequence>
<dbReference type="InterPro" id="IPR027417">
    <property type="entry name" value="P-loop_NTPase"/>
</dbReference>
<dbReference type="AlphaFoldDB" id="A0A419T456"/>
<dbReference type="GO" id="GO:0016301">
    <property type="term" value="F:kinase activity"/>
    <property type="evidence" value="ECO:0007669"/>
    <property type="project" value="UniProtKB-KW"/>
</dbReference>
<gene>
    <name evidence="1" type="ORF">BET01_18290</name>
</gene>
<dbReference type="Pfam" id="PF13189">
    <property type="entry name" value="Cytidylate_kin2"/>
    <property type="match status" value="1"/>
</dbReference>
<dbReference type="RefSeq" id="WP_120196630.1">
    <property type="nucleotide sequence ID" value="NZ_MCIA01000013.1"/>
</dbReference>
<protein>
    <submittedName>
        <fullName evidence="1">Cytidylate kinase</fullName>
    </submittedName>
</protein>
<keyword evidence="2" id="KW-1185">Reference proteome</keyword>
<proteinExistence type="predicted"/>
<evidence type="ECO:0000313" key="2">
    <source>
        <dbReference type="Proteomes" id="UP000284277"/>
    </source>
</evidence>
<keyword evidence="1" id="KW-0808">Transferase</keyword>
<dbReference type="OrthoDB" id="9781180at2"/>
<comment type="caution">
    <text evidence="1">The sequence shown here is derived from an EMBL/GenBank/DDBJ whole genome shotgun (WGS) entry which is preliminary data.</text>
</comment>
<dbReference type="Proteomes" id="UP000284277">
    <property type="component" value="Unassembled WGS sequence"/>
</dbReference>
<dbReference type="Gene3D" id="3.40.50.300">
    <property type="entry name" value="P-loop containing nucleotide triphosphate hydrolases"/>
    <property type="match status" value="1"/>
</dbReference>
<keyword evidence="1" id="KW-0418">Kinase</keyword>
<evidence type="ECO:0000313" key="1">
    <source>
        <dbReference type="EMBL" id="RKD32242.1"/>
    </source>
</evidence>
<reference evidence="1 2" key="1">
    <citation type="submission" date="2016-08" db="EMBL/GenBank/DDBJ databases">
        <title>A new outlook on sporulation: Clostridium algidixylanolyticum.</title>
        <authorList>
            <person name="Poppleton D.I."/>
            <person name="Gribaldo S."/>
        </authorList>
    </citation>
    <scope>NUCLEOTIDE SEQUENCE [LARGE SCALE GENOMIC DNA]</scope>
    <source>
        <strain evidence="1 2">SPL73</strain>
    </source>
</reference>
<name>A0A419T456_9FIRM</name>